<reference evidence="1 2" key="1">
    <citation type="journal article" date="2013" name="ISME J.">
        <title>Comparative genomics of pathogenic lineages of Vibrio nigripulchritudo identifies virulence-associated traits.</title>
        <authorList>
            <person name="Goudenege D."/>
            <person name="Labreuche Y."/>
            <person name="Krin E."/>
            <person name="Ansquer D."/>
            <person name="Mangenot S."/>
            <person name="Calteau A."/>
            <person name="Medigue C."/>
            <person name="Mazel D."/>
            <person name="Polz M.F."/>
            <person name="Le Roux F."/>
        </authorList>
    </citation>
    <scope>NUCLEOTIDE SEQUENCE [LARGE SCALE GENOMIC DNA]</scope>
    <source>
        <strain evidence="1 2">SOn1</strain>
    </source>
</reference>
<proteinExistence type="predicted"/>
<name>A0AAV2VQ43_9VIBR</name>
<evidence type="ECO:0000313" key="1">
    <source>
        <dbReference type="EMBL" id="CCO46827.1"/>
    </source>
</evidence>
<dbReference type="RefSeq" id="WP_022611868.1">
    <property type="nucleotide sequence ID" value="NZ_LK391965.1"/>
</dbReference>
<dbReference type="EMBL" id="CAOF01000101">
    <property type="protein sequence ID" value="CCO46827.1"/>
    <property type="molecule type" value="Genomic_DNA"/>
</dbReference>
<accession>A0AAV2VQ43</accession>
<comment type="caution">
    <text evidence="1">The sequence shown here is derived from an EMBL/GenBank/DDBJ whole genome shotgun (WGS) entry which is preliminary data.</text>
</comment>
<protein>
    <submittedName>
        <fullName evidence="1">Uncharacterized protein</fullName>
    </submittedName>
</protein>
<dbReference type="Proteomes" id="UP000018211">
    <property type="component" value="Unassembled WGS sequence"/>
</dbReference>
<gene>
    <name evidence="1" type="ORF">VIBNISOn1_190046</name>
</gene>
<evidence type="ECO:0000313" key="2">
    <source>
        <dbReference type="Proteomes" id="UP000018211"/>
    </source>
</evidence>
<organism evidence="1 2">
    <name type="scientific">Vibrio nigripulchritudo SOn1</name>
    <dbReference type="NCBI Taxonomy" id="1238450"/>
    <lineage>
        <taxon>Bacteria</taxon>
        <taxon>Pseudomonadati</taxon>
        <taxon>Pseudomonadota</taxon>
        <taxon>Gammaproteobacteria</taxon>
        <taxon>Vibrionales</taxon>
        <taxon>Vibrionaceae</taxon>
        <taxon>Vibrio</taxon>
    </lineage>
</organism>
<dbReference type="AlphaFoldDB" id="A0AAV2VQ43"/>
<sequence length="97" mass="10928">MKFTDSIAAKGIVENNMSNIIENSSASVNPELVMNVDSFFSKLSHFHDQSLKPELQELVSNFGQPIFDFDELKVRAMSEVELEEMAAQMQLDNGMEI</sequence>